<gene>
    <name evidence="4" type="ORF">Z043_123092</name>
</gene>
<dbReference type="FunFam" id="2.60.40.10:FF:000111">
    <property type="entry name" value="Myosin-binding protein C, slow type"/>
    <property type="match status" value="1"/>
</dbReference>
<evidence type="ECO:0000256" key="1">
    <source>
        <dbReference type="ARBA" id="ARBA00022737"/>
    </source>
</evidence>
<evidence type="ECO:0000313" key="5">
    <source>
        <dbReference type="Proteomes" id="UP000034805"/>
    </source>
</evidence>
<feature type="domain" description="Ig-like" evidence="3">
    <location>
        <begin position="127"/>
        <end position="223"/>
    </location>
</feature>
<dbReference type="InterPro" id="IPR003599">
    <property type="entry name" value="Ig_sub"/>
</dbReference>
<comment type="caution">
    <text evidence="4">The sequence shown here is derived from an EMBL/GenBank/DDBJ whole genome shotgun (WGS) entry which is preliminary data.</text>
</comment>
<dbReference type="SUPFAM" id="SSF48726">
    <property type="entry name" value="Immunoglobulin"/>
    <property type="match status" value="2"/>
</dbReference>
<dbReference type="Pfam" id="PF07679">
    <property type="entry name" value="I-set"/>
    <property type="match status" value="1"/>
</dbReference>
<protein>
    <recommendedName>
        <fullName evidence="3">Ig-like domain-containing protein</fullName>
    </recommendedName>
</protein>
<dbReference type="SMART" id="SM00409">
    <property type="entry name" value="IG"/>
    <property type="match status" value="2"/>
</dbReference>
<dbReference type="GO" id="GO:0031430">
    <property type="term" value="C:M band"/>
    <property type="evidence" value="ECO:0007669"/>
    <property type="project" value="TreeGrafter"/>
</dbReference>
<feature type="compositionally biased region" description="Low complexity" evidence="2">
    <location>
        <begin position="88"/>
        <end position="104"/>
    </location>
</feature>
<accession>A0A0P7UE03</accession>
<name>A0A0P7UE03_SCLFO</name>
<dbReference type="GO" id="GO:0045214">
    <property type="term" value="P:sarcomere organization"/>
    <property type="evidence" value="ECO:0007669"/>
    <property type="project" value="TreeGrafter"/>
</dbReference>
<dbReference type="AlphaFoldDB" id="A0A0P7UE03"/>
<dbReference type="PROSITE" id="PS50835">
    <property type="entry name" value="IG_LIKE"/>
    <property type="match status" value="1"/>
</dbReference>
<feature type="region of interest" description="Disordered" evidence="2">
    <location>
        <begin position="88"/>
        <end position="110"/>
    </location>
</feature>
<evidence type="ECO:0000256" key="2">
    <source>
        <dbReference type="SAM" id="MobiDB-lite"/>
    </source>
</evidence>
<dbReference type="InterPro" id="IPR050964">
    <property type="entry name" value="Striated_Muscle_Regulatory"/>
</dbReference>
<dbReference type="EMBL" id="JARO02012808">
    <property type="protein sequence ID" value="KPP59031.1"/>
    <property type="molecule type" value="Genomic_DNA"/>
</dbReference>
<dbReference type="Gene3D" id="2.60.40.10">
    <property type="entry name" value="Immunoglobulins"/>
    <property type="match status" value="2"/>
</dbReference>
<dbReference type="InterPro" id="IPR013783">
    <property type="entry name" value="Ig-like_fold"/>
</dbReference>
<dbReference type="InterPro" id="IPR013098">
    <property type="entry name" value="Ig_I-set"/>
</dbReference>
<proteinExistence type="predicted"/>
<dbReference type="InterPro" id="IPR007110">
    <property type="entry name" value="Ig-like_dom"/>
</dbReference>
<dbReference type="InterPro" id="IPR036179">
    <property type="entry name" value="Ig-like_dom_sf"/>
</dbReference>
<sequence length="239" mass="26340">MFEAVTDKPETKVKWQRDSIDIVASEKYVISAEGRNHSLTIRNISKEDDVVYAVIAGTSKVKFELKVNTVEEKIKDGTNIASALAEAPTLTEAPSSSSTPADAAAQHEAHVPEDCAGQEGFPESQHPDTRQDLTGLFLEKPQSSEVTEGENITFVAKVGSANLLKKPTVRWFKGKWMDLASKAGKHLQLKELYDRNSKVYTFEMHIIGAKANFAGGYRCEVSSKDKFDSCNFDLMVHGV</sequence>
<dbReference type="PANTHER" id="PTHR13817">
    <property type="entry name" value="TITIN"/>
    <property type="match status" value="1"/>
</dbReference>
<dbReference type="Proteomes" id="UP000034805">
    <property type="component" value="Unassembled WGS sequence"/>
</dbReference>
<evidence type="ECO:0000259" key="3">
    <source>
        <dbReference type="PROSITE" id="PS50835"/>
    </source>
</evidence>
<dbReference type="GO" id="GO:0032036">
    <property type="term" value="F:myosin heavy chain binding"/>
    <property type="evidence" value="ECO:0007669"/>
    <property type="project" value="TreeGrafter"/>
</dbReference>
<reference evidence="4 5" key="1">
    <citation type="submission" date="2015-08" db="EMBL/GenBank/DDBJ databases">
        <title>The genome of the Asian arowana (Scleropages formosus).</title>
        <authorList>
            <person name="Tan M.H."/>
            <person name="Gan H.M."/>
            <person name="Croft L.J."/>
            <person name="Austin C.M."/>
        </authorList>
    </citation>
    <scope>NUCLEOTIDE SEQUENCE [LARGE SCALE GENOMIC DNA]</scope>
    <source>
        <strain evidence="4">Aro1</strain>
    </source>
</reference>
<dbReference type="PANTHER" id="PTHR13817:SF20">
    <property type="entry name" value="MYOSIN-BINDING PROTEIN C, CARDIAC-TYPE"/>
    <property type="match status" value="1"/>
</dbReference>
<organism evidence="4 5">
    <name type="scientific">Scleropages formosus</name>
    <name type="common">Asian bonytongue</name>
    <name type="synonym">Osteoglossum formosum</name>
    <dbReference type="NCBI Taxonomy" id="113540"/>
    <lineage>
        <taxon>Eukaryota</taxon>
        <taxon>Metazoa</taxon>
        <taxon>Chordata</taxon>
        <taxon>Craniata</taxon>
        <taxon>Vertebrata</taxon>
        <taxon>Euteleostomi</taxon>
        <taxon>Actinopterygii</taxon>
        <taxon>Neopterygii</taxon>
        <taxon>Teleostei</taxon>
        <taxon>Osteoglossocephala</taxon>
        <taxon>Osteoglossomorpha</taxon>
        <taxon>Osteoglossiformes</taxon>
        <taxon>Osteoglossidae</taxon>
        <taxon>Scleropages</taxon>
    </lineage>
</organism>
<evidence type="ECO:0000313" key="4">
    <source>
        <dbReference type="EMBL" id="KPP59031.1"/>
    </source>
</evidence>
<dbReference type="GO" id="GO:0055010">
    <property type="term" value="P:ventricular cardiac muscle tissue morphogenesis"/>
    <property type="evidence" value="ECO:0007669"/>
    <property type="project" value="TreeGrafter"/>
</dbReference>
<keyword evidence="1" id="KW-0677">Repeat</keyword>